<evidence type="ECO:0000313" key="1">
    <source>
        <dbReference type="EMBL" id="REF72645.1"/>
    </source>
</evidence>
<dbReference type="InterPro" id="IPR047324">
    <property type="entry name" value="LbH_gamma_CA-like"/>
</dbReference>
<dbReference type="CDD" id="cd04645">
    <property type="entry name" value="LbH_gamma_CA_like"/>
    <property type="match status" value="1"/>
</dbReference>
<dbReference type="PANTHER" id="PTHR13061:SF29">
    <property type="entry name" value="GAMMA CARBONIC ANHYDRASE-LIKE 1, MITOCHONDRIAL-RELATED"/>
    <property type="match status" value="1"/>
</dbReference>
<dbReference type="AlphaFoldDB" id="A0A3D9XQH1"/>
<evidence type="ECO:0000313" key="2">
    <source>
        <dbReference type="Proteomes" id="UP000256941"/>
    </source>
</evidence>
<dbReference type="Proteomes" id="UP000256941">
    <property type="component" value="Unassembled WGS sequence"/>
</dbReference>
<dbReference type="SUPFAM" id="SSF51161">
    <property type="entry name" value="Trimeric LpxA-like enzymes"/>
    <property type="match status" value="1"/>
</dbReference>
<dbReference type="InterPro" id="IPR011004">
    <property type="entry name" value="Trimer_LpxA-like_sf"/>
</dbReference>
<gene>
    <name evidence="1" type="ORF">BDD41_1132</name>
</gene>
<protein>
    <submittedName>
        <fullName evidence="1">Carbonic anhydrase/acetyltransferase-like protein (Isoleucine patch superfamily)</fullName>
    </submittedName>
</protein>
<accession>A0A3D9XQH1</accession>
<proteinExistence type="predicted"/>
<dbReference type="InterPro" id="IPR050484">
    <property type="entry name" value="Transf_Hexapept/Carb_Anhydrase"/>
</dbReference>
<dbReference type="GO" id="GO:0016740">
    <property type="term" value="F:transferase activity"/>
    <property type="evidence" value="ECO:0007669"/>
    <property type="project" value="UniProtKB-KW"/>
</dbReference>
<dbReference type="RefSeq" id="WP_116221016.1">
    <property type="nucleotide sequence ID" value="NZ_CP038196.1"/>
</dbReference>
<dbReference type="Pfam" id="PF00132">
    <property type="entry name" value="Hexapep"/>
    <property type="match status" value="1"/>
</dbReference>
<dbReference type="EMBL" id="QTUJ01000001">
    <property type="protein sequence ID" value="REF72645.1"/>
    <property type="molecule type" value="Genomic_DNA"/>
</dbReference>
<sequence length="175" mass="18324">MIWELDGIAPQIADDAWVAPDAQLMGRIVLEPGASVWFGAVLRGDNEEIRVGRNSNVQDLTVCHTDIGYPLSIGANCTIGHRAILHGCTIEDGALIGMGAIILNGALIGAGSLIGAGALIAENKVIPPGSLVMGAPGKVVRELDEAARERLLKSAEGYHRNAARFRQGLAQVARG</sequence>
<organism evidence="1 2">
    <name type="scientific">Paracoccus versutus</name>
    <name type="common">Thiobacillus versutus</name>
    <dbReference type="NCBI Taxonomy" id="34007"/>
    <lineage>
        <taxon>Bacteria</taxon>
        <taxon>Pseudomonadati</taxon>
        <taxon>Pseudomonadota</taxon>
        <taxon>Alphaproteobacteria</taxon>
        <taxon>Rhodobacterales</taxon>
        <taxon>Paracoccaceae</taxon>
        <taxon>Paracoccus</taxon>
    </lineage>
</organism>
<dbReference type="Gene3D" id="2.160.10.10">
    <property type="entry name" value="Hexapeptide repeat proteins"/>
    <property type="match status" value="1"/>
</dbReference>
<name>A0A3D9XQH1_PARVE</name>
<dbReference type="InterPro" id="IPR001451">
    <property type="entry name" value="Hexapep"/>
</dbReference>
<dbReference type="PANTHER" id="PTHR13061">
    <property type="entry name" value="DYNACTIN SUBUNIT P25"/>
    <property type="match status" value="1"/>
</dbReference>
<reference evidence="1 2" key="1">
    <citation type="submission" date="2018-08" db="EMBL/GenBank/DDBJ databases">
        <title>Genomic Encyclopedia of Archaeal and Bacterial Type Strains, Phase II (KMG-II): from individual species to whole genera.</title>
        <authorList>
            <person name="Goeker M."/>
        </authorList>
    </citation>
    <scope>NUCLEOTIDE SEQUENCE [LARGE SCALE GENOMIC DNA]</scope>
    <source>
        <strain evidence="1 2">DSM 17099</strain>
    </source>
</reference>
<keyword evidence="1" id="KW-0808">Transferase</keyword>
<comment type="caution">
    <text evidence="1">The sequence shown here is derived from an EMBL/GenBank/DDBJ whole genome shotgun (WGS) entry which is preliminary data.</text>
</comment>